<dbReference type="Proteomes" id="UP001154282">
    <property type="component" value="Unassembled WGS sequence"/>
</dbReference>
<organism evidence="1 3">
    <name type="scientific">Linum tenue</name>
    <dbReference type="NCBI Taxonomy" id="586396"/>
    <lineage>
        <taxon>Eukaryota</taxon>
        <taxon>Viridiplantae</taxon>
        <taxon>Streptophyta</taxon>
        <taxon>Embryophyta</taxon>
        <taxon>Tracheophyta</taxon>
        <taxon>Spermatophyta</taxon>
        <taxon>Magnoliopsida</taxon>
        <taxon>eudicotyledons</taxon>
        <taxon>Gunneridae</taxon>
        <taxon>Pentapetalae</taxon>
        <taxon>rosids</taxon>
        <taxon>fabids</taxon>
        <taxon>Malpighiales</taxon>
        <taxon>Linaceae</taxon>
        <taxon>Linum</taxon>
    </lineage>
</organism>
<reference evidence="1" key="1">
    <citation type="submission" date="2022-08" db="EMBL/GenBank/DDBJ databases">
        <authorList>
            <person name="Gutierrez-Valencia J."/>
        </authorList>
    </citation>
    <scope>NUCLEOTIDE SEQUENCE</scope>
</reference>
<evidence type="ECO:0008006" key="4">
    <source>
        <dbReference type="Google" id="ProtNLM"/>
    </source>
</evidence>
<proteinExistence type="predicted"/>
<dbReference type="SUPFAM" id="SSF52047">
    <property type="entry name" value="RNI-like"/>
    <property type="match status" value="1"/>
</dbReference>
<evidence type="ECO:0000313" key="1">
    <source>
        <dbReference type="EMBL" id="CAI0458475.1"/>
    </source>
</evidence>
<dbReference type="AlphaFoldDB" id="A0AAV0NIT8"/>
<gene>
    <name evidence="1" type="ORF">LITE_LOCUS33559</name>
    <name evidence="2" type="ORF">LITE_LOCUS33648</name>
</gene>
<accession>A0AAV0NIT8</accession>
<protein>
    <recommendedName>
        <fullName evidence="4">FBD domain-containing protein</fullName>
    </recommendedName>
</protein>
<dbReference type="EMBL" id="CAMGYJ010000008">
    <property type="protein sequence ID" value="CAI0458675.1"/>
    <property type="molecule type" value="Genomic_DNA"/>
</dbReference>
<name>A0AAV0NIT8_9ROSI</name>
<comment type="caution">
    <text evidence="1">The sequence shown here is derived from an EMBL/GenBank/DDBJ whole genome shotgun (WGS) entry which is preliminary data.</text>
</comment>
<evidence type="ECO:0000313" key="3">
    <source>
        <dbReference type="Proteomes" id="UP001154282"/>
    </source>
</evidence>
<sequence>MHTPLLSELILLVNRLESPEFVDLLASTQVIAKGGEVPMTLPLHNLTFLNLTSLSYDDLEMKRVLNYLIMNSPNLRELTIKRFRPPSTQSLLESVTRPQSGCCLQRLKLFDIDGSLGTGVDLELVRFVLATAPLLLRIQIKPLHRLCSKLVIKFMKEVMQYKRVSREAVVIYDWNDEED</sequence>
<keyword evidence="3" id="KW-1185">Reference proteome</keyword>
<dbReference type="EMBL" id="CAMGYJ010000008">
    <property type="protein sequence ID" value="CAI0458475.1"/>
    <property type="molecule type" value="Genomic_DNA"/>
</dbReference>
<evidence type="ECO:0000313" key="2">
    <source>
        <dbReference type="EMBL" id="CAI0458675.1"/>
    </source>
</evidence>